<evidence type="ECO:0000313" key="4">
    <source>
        <dbReference type="EMBL" id="VYU48967.1"/>
    </source>
</evidence>
<dbReference type="GO" id="GO:0003700">
    <property type="term" value="F:DNA-binding transcription factor activity"/>
    <property type="evidence" value="ECO:0007669"/>
    <property type="project" value="InterPro"/>
</dbReference>
<dbReference type="SUPFAM" id="SSF46689">
    <property type="entry name" value="Homeodomain-like"/>
    <property type="match status" value="1"/>
</dbReference>
<dbReference type="PANTHER" id="PTHR47893:SF1">
    <property type="entry name" value="REGULATORY PROTEIN PCHR"/>
    <property type="match status" value="1"/>
</dbReference>
<dbReference type="PROSITE" id="PS01124">
    <property type="entry name" value="HTH_ARAC_FAMILY_2"/>
    <property type="match status" value="1"/>
</dbReference>
<evidence type="ECO:0000256" key="1">
    <source>
        <dbReference type="ARBA" id="ARBA00023015"/>
    </source>
</evidence>
<dbReference type="InterPro" id="IPR009057">
    <property type="entry name" value="Homeodomain-like_sf"/>
</dbReference>
<dbReference type="EMBL" id="CACRTO010000034">
    <property type="protein sequence ID" value="VYU48967.1"/>
    <property type="molecule type" value="Genomic_DNA"/>
</dbReference>
<dbReference type="PANTHER" id="PTHR47893">
    <property type="entry name" value="REGULATORY PROTEIN PCHR"/>
    <property type="match status" value="1"/>
</dbReference>
<feature type="domain" description="HTH araC/xylS-type" evidence="3">
    <location>
        <begin position="234"/>
        <end position="332"/>
    </location>
</feature>
<dbReference type="SMART" id="SM00342">
    <property type="entry name" value="HTH_ARAC"/>
    <property type="match status" value="1"/>
</dbReference>
<proteinExistence type="predicted"/>
<evidence type="ECO:0000259" key="3">
    <source>
        <dbReference type="PROSITE" id="PS01124"/>
    </source>
</evidence>
<keyword evidence="1" id="KW-0805">Transcription regulation</keyword>
<dbReference type="RefSeq" id="WP_156627048.1">
    <property type="nucleotide sequence ID" value="NZ_CACRTO010000034.1"/>
</dbReference>
<organism evidence="4">
    <name type="scientific">Clostridium tertium</name>
    <dbReference type="NCBI Taxonomy" id="1559"/>
    <lineage>
        <taxon>Bacteria</taxon>
        <taxon>Bacillati</taxon>
        <taxon>Bacillota</taxon>
        <taxon>Clostridia</taxon>
        <taxon>Eubacteriales</taxon>
        <taxon>Clostridiaceae</taxon>
        <taxon>Clostridium</taxon>
    </lineage>
</organism>
<dbReference type="InterPro" id="IPR018060">
    <property type="entry name" value="HTH_AraC"/>
</dbReference>
<protein>
    <submittedName>
        <fullName evidence="4">Regulatory protein PchR</fullName>
    </submittedName>
</protein>
<accession>A0A6N3FA64</accession>
<dbReference type="Pfam" id="PF12833">
    <property type="entry name" value="HTH_18"/>
    <property type="match status" value="1"/>
</dbReference>
<gene>
    <name evidence="4" type="primary">pchR</name>
    <name evidence="4" type="ORF">CTLFYP3_00018</name>
</gene>
<sequence length="335" mass="38636">MKSRSTKEFKELVLKNMTFSNFNEGNYTIYRNENNPELGFLIEYSRDNYYTFGIGDYTIAKDFSISFNHKEEIMRFGTVYSGVTEFEIENNPVSSFTPSSFFVIEKALKGRQVWKKGQHFHGAEITIYKKYFDEVIKPNFPKSIDFDIFIYNYTYSYLPLEIATIIQNIRNLSQANELTPLYLESKILECIALLSKEVFSSPKNTFTNQLNHGEIKIGKDRYIKLTASDANAIQKAYEILTKEACNPPTISALSKMVFLNEQKLKAGFSAKYHMSISEYTTSIKMAMAENLLSTTELTIEEISKTLGYNYTGNFIKMFKKVHGKTPLAFRKHGMK</sequence>
<dbReference type="GO" id="GO:0043565">
    <property type="term" value="F:sequence-specific DNA binding"/>
    <property type="evidence" value="ECO:0007669"/>
    <property type="project" value="InterPro"/>
</dbReference>
<dbReference type="AlphaFoldDB" id="A0A6N3FA64"/>
<dbReference type="InterPro" id="IPR053142">
    <property type="entry name" value="PchR_regulatory_protein"/>
</dbReference>
<evidence type="ECO:0000256" key="2">
    <source>
        <dbReference type="ARBA" id="ARBA00023163"/>
    </source>
</evidence>
<reference evidence="4" key="1">
    <citation type="submission" date="2019-11" db="EMBL/GenBank/DDBJ databases">
        <authorList>
            <person name="Feng L."/>
        </authorList>
    </citation>
    <scope>NUCLEOTIDE SEQUENCE</scope>
    <source>
        <strain evidence="4">CTertiumLFYP3</strain>
    </source>
</reference>
<name>A0A6N3FA64_9CLOT</name>
<keyword evidence="2" id="KW-0804">Transcription</keyword>
<dbReference type="Gene3D" id="1.10.10.60">
    <property type="entry name" value="Homeodomain-like"/>
    <property type="match status" value="1"/>
</dbReference>